<sequence>MPCCRLGAAPFPARRPVQMETLPEKVGTDPGRKPSQTVACREASCTKDLRRVCRANNGQIKKQREGSAGFLSSSSPGRRGEDVPCPSLTLCQTRQSKNKNIRISFRARKFATIFSFQRQRRLPSNLSIKTSNQNNKSHPVVSVPRSAVGACPALPSSPTGFQASKNPSFHHGVRRWISSILVRILASPFPFFDLAQEFADTFGQAPFPRDSPYPTF</sequence>
<evidence type="ECO:0000313" key="3">
    <source>
        <dbReference type="Proteomes" id="UP001283341"/>
    </source>
</evidence>
<comment type="caution">
    <text evidence="2">The sequence shown here is derived from an EMBL/GenBank/DDBJ whole genome shotgun (WGS) entry which is preliminary data.</text>
</comment>
<dbReference type="Proteomes" id="UP001283341">
    <property type="component" value="Unassembled WGS sequence"/>
</dbReference>
<reference evidence="2" key="2">
    <citation type="submission" date="2023-06" db="EMBL/GenBank/DDBJ databases">
        <authorList>
            <consortium name="Lawrence Berkeley National Laboratory"/>
            <person name="Haridas S."/>
            <person name="Hensen N."/>
            <person name="Bonometti L."/>
            <person name="Westerberg I."/>
            <person name="Brannstrom I.O."/>
            <person name="Guillou S."/>
            <person name="Cros-Aarteil S."/>
            <person name="Calhoun S."/>
            <person name="Kuo A."/>
            <person name="Mondo S."/>
            <person name="Pangilinan J."/>
            <person name="Riley R."/>
            <person name="Labutti K."/>
            <person name="Andreopoulos B."/>
            <person name="Lipzen A."/>
            <person name="Chen C."/>
            <person name="Yanf M."/>
            <person name="Daum C."/>
            <person name="Ng V."/>
            <person name="Clum A."/>
            <person name="Steindorff A."/>
            <person name="Ohm R."/>
            <person name="Martin F."/>
            <person name="Silar P."/>
            <person name="Natvig D."/>
            <person name="Lalanne C."/>
            <person name="Gautier V."/>
            <person name="Ament-Velasquez S.L."/>
            <person name="Kruys A."/>
            <person name="Hutchinson M.I."/>
            <person name="Powell A.J."/>
            <person name="Barry K."/>
            <person name="Miller A.N."/>
            <person name="Grigoriev I.V."/>
            <person name="Debuchy R."/>
            <person name="Gladieux P."/>
            <person name="Thoren M.H."/>
            <person name="Johannesson H."/>
        </authorList>
    </citation>
    <scope>NUCLEOTIDE SEQUENCE</scope>
    <source>
        <strain evidence="2">CBS 118394</strain>
    </source>
</reference>
<evidence type="ECO:0000313" key="2">
    <source>
        <dbReference type="EMBL" id="KAK3313181.1"/>
    </source>
</evidence>
<name>A0AAE0HUX0_9PEZI</name>
<proteinExistence type="predicted"/>
<dbReference type="EMBL" id="JAUEDM010000008">
    <property type="protein sequence ID" value="KAK3313181.1"/>
    <property type="molecule type" value="Genomic_DNA"/>
</dbReference>
<organism evidence="2 3">
    <name type="scientific">Apodospora peruviana</name>
    <dbReference type="NCBI Taxonomy" id="516989"/>
    <lineage>
        <taxon>Eukaryota</taxon>
        <taxon>Fungi</taxon>
        <taxon>Dikarya</taxon>
        <taxon>Ascomycota</taxon>
        <taxon>Pezizomycotina</taxon>
        <taxon>Sordariomycetes</taxon>
        <taxon>Sordariomycetidae</taxon>
        <taxon>Sordariales</taxon>
        <taxon>Lasiosphaeriaceae</taxon>
        <taxon>Apodospora</taxon>
    </lineage>
</organism>
<feature type="region of interest" description="Disordered" evidence="1">
    <location>
        <begin position="63"/>
        <end position="86"/>
    </location>
</feature>
<dbReference type="AlphaFoldDB" id="A0AAE0HUX0"/>
<protein>
    <submittedName>
        <fullName evidence="2">Uncharacterized protein</fullName>
    </submittedName>
</protein>
<accession>A0AAE0HUX0</accession>
<gene>
    <name evidence="2" type="ORF">B0H66DRAFT_387615</name>
</gene>
<keyword evidence="3" id="KW-1185">Reference proteome</keyword>
<reference evidence="2" key="1">
    <citation type="journal article" date="2023" name="Mol. Phylogenet. Evol.">
        <title>Genome-scale phylogeny and comparative genomics of the fungal order Sordariales.</title>
        <authorList>
            <person name="Hensen N."/>
            <person name="Bonometti L."/>
            <person name="Westerberg I."/>
            <person name="Brannstrom I.O."/>
            <person name="Guillou S."/>
            <person name="Cros-Aarteil S."/>
            <person name="Calhoun S."/>
            <person name="Haridas S."/>
            <person name="Kuo A."/>
            <person name="Mondo S."/>
            <person name="Pangilinan J."/>
            <person name="Riley R."/>
            <person name="LaButti K."/>
            <person name="Andreopoulos B."/>
            <person name="Lipzen A."/>
            <person name="Chen C."/>
            <person name="Yan M."/>
            <person name="Daum C."/>
            <person name="Ng V."/>
            <person name="Clum A."/>
            <person name="Steindorff A."/>
            <person name="Ohm R.A."/>
            <person name="Martin F."/>
            <person name="Silar P."/>
            <person name="Natvig D.O."/>
            <person name="Lalanne C."/>
            <person name="Gautier V."/>
            <person name="Ament-Velasquez S.L."/>
            <person name="Kruys A."/>
            <person name="Hutchinson M.I."/>
            <person name="Powell A.J."/>
            <person name="Barry K."/>
            <person name="Miller A.N."/>
            <person name="Grigoriev I.V."/>
            <person name="Debuchy R."/>
            <person name="Gladieux P."/>
            <person name="Hiltunen Thoren M."/>
            <person name="Johannesson H."/>
        </authorList>
    </citation>
    <scope>NUCLEOTIDE SEQUENCE</scope>
    <source>
        <strain evidence="2">CBS 118394</strain>
    </source>
</reference>
<evidence type="ECO:0000256" key="1">
    <source>
        <dbReference type="SAM" id="MobiDB-lite"/>
    </source>
</evidence>